<reference evidence="2 3" key="1">
    <citation type="journal article" date="2025" name="Anaerobe">
        <title>Description of Anaerococcus kampingiae sp. nov., Anaerococcus groningensis sp. nov., Anaerococcus martiniensis sp. nov., and Anaerococcus cruorum sp. nov., isolated from human clinical specimens.</title>
        <authorList>
            <person name="Boiten K.E."/>
            <person name="Meijer J."/>
            <person name="van Wezel E.M."/>
            <person name="Veloo A.C.M."/>
        </authorList>
    </citation>
    <scope>NUCLEOTIDE SEQUENCE [LARGE SCALE GENOMIC DNA]</scope>
    <source>
        <strain evidence="2 3">ENR0874</strain>
    </source>
</reference>
<keyword evidence="1" id="KW-0812">Transmembrane</keyword>
<keyword evidence="3" id="KW-1185">Reference proteome</keyword>
<name>A0ABW9MCF5_9FIRM</name>
<organism evidence="2 3">
    <name type="scientific">Anaerococcus kampingae</name>
    <dbReference type="NCBI Taxonomy" id="3115614"/>
    <lineage>
        <taxon>Bacteria</taxon>
        <taxon>Bacillati</taxon>
        <taxon>Bacillota</taxon>
        <taxon>Tissierellia</taxon>
        <taxon>Tissierellales</taxon>
        <taxon>Peptoniphilaceae</taxon>
        <taxon>Anaerococcus</taxon>
    </lineage>
</organism>
<feature type="transmembrane region" description="Helical" evidence="1">
    <location>
        <begin position="43"/>
        <end position="62"/>
    </location>
</feature>
<feature type="transmembrane region" description="Helical" evidence="1">
    <location>
        <begin position="15"/>
        <end position="36"/>
    </location>
</feature>
<proteinExistence type="predicted"/>
<protein>
    <submittedName>
        <fullName evidence="2">Uncharacterized protein</fullName>
    </submittedName>
</protein>
<accession>A0ABW9MCF5</accession>
<evidence type="ECO:0000256" key="1">
    <source>
        <dbReference type="SAM" id="Phobius"/>
    </source>
</evidence>
<gene>
    <name evidence="2" type="ORF">ACCQ42_04380</name>
</gene>
<dbReference type="Proteomes" id="UP001637994">
    <property type="component" value="Unassembled WGS sequence"/>
</dbReference>
<comment type="caution">
    <text evidence="2">The sequence shown here is derived from an EMBL/GenBank/DDBJ whole genome shotgun (WGS) entry which is preliminary data.</text>
</comment>
<feature type="transmembrane region" description="Helical" evidence="1">
    <location>
        <begin position="74"/>
        <end position="97"/>
    </location>
</feature>
<dbReference type="EMBL" id="JBGMEF010000018">
    <property type="protein sequence ID" value="MFO3667001.1"/>
    <property type="molecule type" value="Genomic_DNA"/>
</dbReference>
<sequence>MSGLINLISEFSSSLFILPILVLMNVIITIIIYFINDKKVLKYLPSIIIGVISILIGIYSIIIFTTPRGLNTSWIAIFLLTTAIVGIVTGFIIDLFVSLRRDLGINKGNVKINTRKNKTFKAKRRREKENLND</sequence>
<evidence type="ECO:0000313" key="3">
    <source>
        <dbReference type="Proteomes" id="UP001637994"/>
    </source>
</evidence>
<evidence type="ECO:0000313" key="2">
    <source>
        <dbReference type="EMBL" id="MFO3667001.1"/>
    </source>
</evidence>
<keyword evidence="1" id="KW-1133">Transmembrane helix</keyword>
<dbReference type="RefSeq" id="WP_106460211.1">
    <property type="nucleotide sequence ID" value="NZ_JBGMEF010000018.1"/>
</dbReference>
<keyword evidence="1" id="KW-0472">Membrane</keyword>